<keyword evidence="2" id="KW-1185">Reference proteome</keyword>
<organism evidence="1 2">
    <name type="scientific">Gossypium stocksii</name>
    <dbReference type="NCBI Taxonomy" id="47602"/>
    <lineage>
        <taxon>Eukaryota</taxon>
        <taxon>Viridiplantae</taxon>
        <taxon>Streptophyta</taxon>
        <taxon>Embryophyta</taxon>
        <taxon>Tracheophyta</taxon>
        <taxon>Spermatophyta</taxon>
        <taxon>Magnoliopsida</taxon>
        <taxon>eudicotyledons</taxon>
        <taxon>Gunneridae</taxon>
        <taxon>Pentapetalae</taxon>
        <taxon>rosids</taxon>
        <taxon>malvids</taxon>
        <taxon>Malvales</taxon>
        <taxon>Malvaceae</taxon>
        <taxon>Malvoideae</taxon>
        <taxon>Gossypium</taxon>
    </lineage>
</organism>
<evidence type="ECO:0000313" key="1">
    <source>
        <dbReference type="EMBL" id="KAH1038289.1"/>
    </source>
</evidence>
<evidence type="ECO:0000313" key="2">
    <source>
        <dbReference type="Proteomes" id="UP000828251"/>
    </source>
</evidence>
<comment type="caution">
    <text evidence="1">The sequence shown here is derived from an EMBL/GenBank/DDBJ whole genome shotgun (WGS) entry which is preliminary data.</text>
</comment>
<protein>
    <submittedName>
        <fullName evidence="1">Uncharacterized protein</fullName>
    </submittedName>
</protein>
<reference evidence="1 2" key="1">
    <citation type="journal article" date="2021" name="Plant Biotechnol. J.">
        <title>Multi-omics assisted identification of the key and species-specific regulatory components of drought-tolerant mechanisms in Gossypium stocksii.</title>
        <authorList>
            <person name="Yu D."/>
            <person name="Ke L."/>
            <person name="Zhang D."/>
            <person name="Wu Y."/>
            <person name="Sun Y."/>
            <person name="Mei J."/>
            <person name="Sun J."/>
            <person name="Sun Y."/>
        </authorList>
    </citation>
    <scope>NUCLEOTIDE SEQUENCE [LARGE SCALE GENOMIC DNA]</scope>
    <source>
        <strain evidence="2">cv. E1</strain>
        <tissue evidence="1">Leaf</tissue>
    </source>
</reference>
<gene>
    <name evidence="1" type="ORF">J1N35_040032</name>
</gene>
<dbReference type="OrthoDB" id="1929473at2759"/>
<dbReference type="Proteomes" id="UP000828251">
    <property type="component" value="Unassembled WGS sequence"/>
</dbReference>
<proteinExistence type="predicted"/>
<sequence length="92" mass="10618">MGFWDLHFFNLALLAKQGWRLIHNKNSLCHKVFKVKYFLNCSFMEAKIGCNPPLSFGEAFGTTKLFFIKVLDGLLEMVSPNELKNKFGFQPN</sequence>
<dbReference type="AlphaFoldDB" id="A0A9D3UDF2"/>
<accession>A0A9D3UDF2</accession>
<dbReference type="EMBL" id="JAIQCV010000012">
    <property type="protein sequence ID" value="KAH1038289.1"/>
    <property type="molecule type" value="Genomic_DNA"/>
</dbReference>
<name>A0A9D3UDF2_9ROSI</name>